<dbReference type="EMBL" id="JAIWQS010000003">
    <property type="protein sequence ID" value="KAJ8769986.1"/>
    <property type="molecule type" value="Genomic_DNA"/>
</dbReference>
<dbReference type="Gene3D" id="3.50.50.60">
    <property type="entry name" value="FAD/NAD(P)-binding domain"/>
    <property type="match status" value="1"/>
</dbReference>
<dbReference type="GO" id="GO:0071949">
    <property type="term" value="F:FAD binding"/>
    <property type="evidence" value="ECO:0007669"/>
    <property type="project" value="InterPro"/>
</dbReference>
<evidence type="ECO:0000256" key="1">
    <source>
        <dbReference type="ARBA" id="ARBA00023002"/>
    </source>
</evidence>
<keyword evidence="2" id="KW-0503">Monooxygenase</keyword>
<evidence type="ECO:0000256" key="3">
    <source>
        <dbReference type="ARBA" id="ARBA00024018"/>
    </source>
</evidence>
<dbReference type="InterPro" id="IPR002938">
    <property type="entry name" value="FAD-bd"/>
</dbReference>
<evidence type="ECO:0000259" key="4">
    <source>
        <dbReference type="Pfam" id="PF01494"/>
    </source>
</evidence>
<gene>
    <name evidence="5" type="ORF">K2173_009068</name>
</gene>
<organism evidence="5 6">
    <name type="scientific">Erythroxylum novogranatense</name>
    <dbReference type="NCBI Taxonomy" id="1862640"/>
    <lineage>
        <taxon>Eukaryota</taxon>
        <taxon>Viridiplantae</taxon>
        <taxon>Streptophyta</taxon>
        <taxon>Embryophyta</taxon>
        <taxon>Tracheophyta</taxon>
        <taxon>Spermatophyta</taxon>
        <taxon>Magnoliopsida</taxon>
        <taxon>eudicotyledons</taxon>
        <taxon>Gunneridae</taxon>
        <taxon>Pentapetalae</taxon>
        <taxon>rosids</taxon>
        <taxon>fabids</taxon>
        <taxon>Malpighiales</taxon>
        <taxon>Erythroxylaceae</taxon>
        <taxon>Erythroxylum</taxon>
    </lineage>
</organism>
<evidence type="ECO:0000313" key="6">
    <source>
        <dbReference type="Proteomes" id="UP001159364"/>
    </source>
</evidence>
<comment type="caution">
    <text evidence="5">The sequence shown here is derived from an EMBL/GenBank/DDBJ whole genome shotgun (WGS) entry which is preliminary data.</text>
</comment>
<feature type="domain" description="FAD-binding" evidence="4">
    <location>
        <begin position="2"/>
        <end position="326"/>
    </location>
</feature>
<evidence type="ECO:0000256" key="2">
    <source>
        <dbReference type="ARBA" id="ARBA00023033"/>
    </source>
</evidence>
<evidence type="ECO:0000313" key="5">
    <source>
        <dbReference type="EMBL" id="KAJ8769986.1"/>
    </source>
</evidence>
<proteinExistence type="inferred from homology"/>
<dbReference type="PRINTS" id="PR00420">
    <property type="entry name" value="RNGMNOXGNASE"/>
</dbReference>
<sequence length="395" mass="43375">METEIAIVGAGICGLATALALHRKGIKCVVVERSESLRATGLALTIFTNGWRVLDQLGVASKLRPFAITIHTLYEKSLDDNFGLKIPVSNEELRCLKRSLLIEALAAELPTDTIYFGRQVVALKLDPVTSYPLLKFQDGSLLRAKVVIGCDGANSIVAEYLGLKAPKLLSMCSTLGFTNYPDGHGLDNESIIIRKGGVSVGRIPMDDKLVYWFVAREQAPKDLTTFKDTDGIRESAIESVMDFPDEIVEMVKISDANSLILARLKYQTPWEILLGNFRKGAVVVAGDAMHVVAPFLGQGGSVCLEDAVVLARCLAKHVEVSANQDGHRITKGVEAGLDLYVKERRMRLVWLSTQSYLIGLLGENSSNLVRRGCLWLLATLFPDTLWHTRYNCADL</sequence>
<reference evidence="5 6" key="1">
    <citation type="submission" date="2021-09" db="EMBL/GenBank/DDBJ databases">
        <title>Genomic insights and catalytic innovation underlie evolution of tropane alkaloids biosynthesis.</title>
        <authorList>
            <person name="Wang Y.-J."/>
            <person name="Tian T."/>
            <person name="Huang J.-P."/>
            <person name="Huang S.-X."/>
        </authorList>
    </citation>
    <scope>NUCLEOTIDE SEQUENCE [LARGE SCALE GENOMIC DNA]</scope>
    <source>
        <strain evidence="5">KIB-2018</strain>
        <tissue evidence="5">Leaf</tissue>
    </source>
</reference>
<dbReference type="Proteomes" id="UP001159364">
    <property type="component" value="Linkage Group LG03"/>
</dbReference>
<keyword evidence="6" id="KW-1185">Reference proteome</keyword>
<dbReference type="GO" id="GO:0004497">
    <property type="term" value="F:monooxygenase activity"/>
    <property type="evidence" value="ECO:0007669"/>
    <property type="project" value="UniProtKB-KW"/>
</dbReference>
<name>A0AAV8TSP7_9ROSI</name>
<dbReference type="Pfam" id="PF01494">
    <property type="entry name" value="FAD_binding_3"/>
    <property type="match status" value="1"/>
</dbReference>
<protein>
    <recommendedName>
        <fullName evidence="4">FAD-binding domain-containing protein</fullName>
    </recommendedName>
</protein>
<dbReference type="AlphaFoldDB" id="A0AAV8TSP7"/>
<dbReference type="PANTHER" id="PTHR45934:SF2">
    <property type="entry name" value="MONOOXYGENASE 1"/>
    <property type="match status" value="1"/>
</dbReference>
<dbReference type="PANTHER" id="PTHR45934">
    <property type="entry name" value="FAD/NAD(P)-BINDING OXIDOREDUCTASE FAMILY PROTEIN"/>
    <property type="match status" value="1"/>
</dbReference>
<comment type="similarity">
    <text evidence="3">Belongs to the 3-hydroxybenzoate 6-hydroxylase family.</text>
</comment>
<accession>A0AAV8TSP7</accession>
<keyword evidence="1" id="KW-0560">Oxidoreductase</keyword>
<dbReference type="InterPro" id="IPR036188">
    <property type="entry name" value="FAD/NAD-bd_sf"/>
</dbReference>
<dbReference type="InterPro" id="IPR044560">
    <property type="entry name" value="MOase"/>
</dbReference>
<dbReference type="SUPFAM" id="SSF51905">
    <property type="entry name" value="FAD/NAD(P)-binding domain"/>
    <property type="match status" value="1"/>
</dbReference>